<evidence type="ECO:0000256" key="9">
    <source>
        <dbReference type="ARBA" id="ARBA00023170"/>
    </source>
</evidence>
<evidence type="ECO:0000259" key="16">
    <source>
        <dbReference type="Pfam" id="PF02931"/>
    </source>
</evidence>
<protein>
    <submittedName>
        <fullName evidence="18">Uncharacterized protein</fullName>
    </submittedName>
</protein>
<feature type="transmembrane region" description="Helical" evidence="15">
    <location>
        <begin position="288"/>
        <end position="310"/>
    </location>
</feature>
<keyword evidence="5" id="KW-0770">Synapse</keyword>
<evidence type="ECO:0000259" key="17">
    <source>
        <dbReference type="Pfam" id="PF02932"/>
    </source>
</evidence>
<proteinExistence type="inferred from homology"/>
<dbReference type="InterPro" id="IPR036719">
    <property type="entry name" value="Neuro-gated_channel_TM_sf"/>
</dbReference>
<keyword evidence="19" id="KW-1185">Reference proteome</keyword>
<sequence>MAAMRWAALAAVFLCVAVEFTRSDRYVSELLEKLLSDYNKNVRPVKNASDALLVRFGAQLCRLIDVDEVNQVLTTSLWLDMQWQDRKLVWNPAEWGGIKKIHVPSDQIWTPDILLYNNADGEPHITVVSLVLVDHTGMVFWMPPSIYKSLCPINIEYFPYDLQECHLKFGGWSNDGQTLDMQQIAPNIHDPIQKKIDAQGIEFAYLEHGLGLAFFHESAEWDLLNATSARYAQIYPGCCGQQYYIDIRYNITIRRKAIFFTVMLTIPCMLIANTTSFVFVVPPIEHKMTFSISVFVAFSVFYLVLIEIIPPTSLVLPLIGKYLLFTLFMITASIFISVYTINIYRRQAFTAPMRGWQRWLFLQFFPTILGLKKLEVEDHTESTMTSSYTSIVGYHRPRPLVTPNSKLRMQNENSMSEAMCDQHGLDSLHLFRRIQSQLARISANIYNEQQQSKICDEWKVMARTLDRIFLIIYLILNATATFMLIYNARSLYDTRPSLTSPDAYKPLSGDMVPFEPVFGHDF</sequence>
<dbReference type="InterPro" id="IPR006201">
    <property type="entry name" value="Neur_channel"/>
</dbReference>
<evidence type="ECO:0000256" key="13">
    <source>
        <dbReference type="ARBA" id="ARBA00023303"/>
    </source>
</evidence>
<keyword evidence="13 15" id="KW-0407">Ion channel</keyword>
<dbReference type="InterPro" id="IPR006029">
    <property type="entry name" value="Neurotrans-gated_channel_TM"/>
</dbReference>
<comment type="subcellular location">
    <subcellularLocation>
        <location evidence="14">Postsynaptic cell membrane</location>
        <topology evidence="14">Multi-pass membrane protein</topology>
    </subcellularLocation>
</comment>
<evidence type="ECO:0000256" key="5">
    <source>
        <dbReference type="ARBA" id="ARBA00023018"/>
    </source>
</evidence>
<dbReference type="InterPro" id="IPR006202">
    <property type="entry name" value="Neur_chan_lig-bd"/>
</dbReference>
<keyword evidence="6 15" id="KW-0406">Ion transport</keyword>
<dbReference type="InterPro" id="IPR038050">
    <property type="entry name" value="Neuro_actylchol_rec"/>
</dbReference>
<dbReference type="InterPro" id="IPR036734">
    <property type="entry name" value="Neur_chan_lig-bd_sf"/>
</dbReference>
<comment type="similarity">
    <text evidence="15">Belongs to the ligand-gated ion channel (TC 1.A.9) family.</text>
</comment>
<dbReference type="InterPro" id="IPR018000">
    <property type="entry name" value="Neurotransmitter_ion_chnl_CS"/>
</dbReference>
<dbReference type="GO" id="GO:0045211">
    <property type="term" value="C:postsynaptic membrane"/>
    <property type="evidence" value="ECO:0007669"/>
    <property type="project" value="UniProtKB-SubCell"/>
</dbReference>
<evidence type="ECO:0000256" key="7">
    <source>
        <dbReference type="ARBA" id="ARBA00023136"/>
    </source>
</evidence>
<dbReference type="SUPFAM" id="SSF90112">
    <property type="entry name" value="Neurotransmitter-gated ion-channel transmembrane pore"/>
    <property type="match status" value="1"/>
</dbReference>
<dbReference type="InterPro" id="IPR002394">
    <property type="entry name" value="Nicotinic_acetylcholine_rcpt"/>
</dbReference>
<keyword evidence="15" id="KW-0732">Signal</keyword>
<keyword evidence="7 15" id="KW-0472">Membrane</keyword>
<dbReference type="FunFam" id="2.70.170.10:FF:000044">
    <property type="entry name" value="AcetylCholine Receptor"/>
    <property type="match status" value="1"/>
</dbReference>
<feature type="domain" description="Neurotransmitter-gated ion-channel transmembrane" evidence="17">
    <location>
        <begin position="265"/>
        <end position="484"/>
    </location>
</feature>
<feature type="transmembrane region" description="Helical" evidence="15">
    <location>
        <begin position="257"/>
        <end position="281"/>
    </location>
</feature>
<dbReference type="GO" id="GO:0022848">
    <property type="term" value="F:acetylcholine-gated monoatomic cation-selective channel activity"/>
    <property type="evidence" value="ECO:0007669"/>
    <property type="project" value="InterPro"/>
</dbReference>
<evidence type="ECO:0000256" key="2">
    <source>
        <dbReference type="ARBA" id="ARBA00022475"/>
    </source>
</evidence>
<dbReference type="Proteomes" id="UP001432027">
    <property type="component" value="Unassembled WGS sequence"/>
</dbReference>
<evidence type="ECO:0000256" key="3">
    <source>
        <dbReference type="ARBA" id="ARBA00022692"/>
    </source>
</evidence>
<keyword evidence="1 15" id="KW-0813">Transport</keyword>
<dbReference type="CDD" id="cd19064">
    <property type="entry name" value="LGIC_TM_nAChR"/>
    <property type="match status" value="1"/>
</dbReference>
<keyword evidence="9" id="KW-0675">Receptor</keyword>
<dbReference type="PROSITE" id="PS00236">
    <property type="entry name" value="NEUROTR_ION_CHANNEL"/>
    <property type="match status" value="1"/>
</dbReference>
<dbReference type="Pfam" id="PF02932">
    <property type="entry name" value="Neur_chan_memb"/>
    <property type="match status" value="1"/>
</dbReference>
<dbReference type="PANTHER" id="PTHR18945">
    <property type="entry name" value="NEUROTRANSMITTER GATED ION CHANNEL"/>
    <property type="match status" value="1"/>
</dbReference>
<dbReference type="PRINTS" id="PR00254">
    <property type="entry name" value="NICOTINICR"/>
</dbReference>
<evidence type="ECO:0000256" key="14">
    <source>
        <dbReference type="ARBA" id="ARBA00034104"/>
    </source>
</evidence>
<evidence type="ECO:0000256" key="11">
    <source>
        <dbReference type="ARBA" id="ARBA00023257"/>
    </source>
</evidence>
<dbReference type="PRINTS" id="PR00252">
    <property type="entry name" value="NRIONCHANNEL"/>
</dbReference>
<dbReference type="Pfam" id="PF02931">
    <property type="entry name" value="Neur_chan_LBD"/>
    <property type="match status" value="1"/>
</dbReference>
<comment type="caution">
    <text evidence="18">The sequence shown here is derived from an EMBL/GenBank/DDBJ whole genome shotgun (WGS) entry which is preliminary data.</text>
</comment>
<keyword evidence="11" id="KW-0628">Postsynaptic cell membrane</keyword>
<dbReference type="EMBL" id="BTSX01000006">
    <property type="protein sequence ID" value="GMT03404.1"/>
    <property type="molecule type" value="Genomic_DNA"/>
</dbReference>
<feature type="chain" id="PRO_5043110113" evidence="15">
    <location>
        <begin position="24"/>
        <end position="522"/>
    </location>
</feature>
<accession>A0AAV5UAI3</accession>
<keyword evidence="2" id="KW-1003">Cell membrane</keyword>
<evidence type="ECO:0000313" key="19">
    <source>
        <dbReference type="Proteomes" id="UP001432027"/>
    </source>
</evidence>
<evidence type="ECO:0000256" key="10">
    <source>
        <dbReference type="ARBA" id="ARBA00023180"/>
    </source>
</evidence>
<dbReference type="SUPFAM" id="SSF63712">
    <property type="entry name" value="Nicotinic receptor ligand binding domain-like"/>
    <property type="match status" value="1"/>
</dbReference>
<organism evidence="18 19">
    <name type="scientific">Pristionchus entomophagus</name>
    <dbReference type="NCBI Taxonomy" id="358040"/>
    <lineage>
        <taxon>Eukaryota</taxon>
        <taxon>Metazoa</taxon>
        <taxon>Ecdysozoa</taxon>
        <taxon>Nematoda</taxon>
        <taxon>Chromadorea</taxon>
        <taxon>Rhabditida</taxon>
        <taxon>Rhabditina</taxon>
        <taxon>Diplogasteromorpha</taxon>
        <taxon>Diplogasteroidea</taxon>
        <taxon>Neodiplogasteridae</taxon>
        <taxon>Pristionchus</taxon>
    </lineage>
</organism>
<dbReference type="Gene3D" id="1.20.58.390">
    <property type="entry name" value="Neurotransmitter-gated ion-channel transmembrane domain"/>
    <property type="match status" value="2"/>
</dbReference>
<evidence type="ECO:0000256" key="4">
    <source>
        <dbReference type="ARBA" id="ARBA00022989"/>
    </source>
</evidence>
<dbReference type="Gene3D" id="2.70.170.10">
    <property type="entry name" value="Neurotransmitter-gated ion-channel ligand-binding domain"/>
    <property type="match status" value="1"/>
</dbReference>
<name>A0AAV5UAI3_9BILA</name>
<keyword evidence="4 15" id="KW-1133">Transmembrane helix</keyword>
<keyword evidence="10" id="KW-0325">Glycoprotein</keyword>
<evidence type="ECO:0000256" key="1">
    <source>
        <dbReference type="ARBA" id="ARBA00022448"/>
    </source>
</evidence>
<dbReference type="GO" id="GO:0004888">
    <property type="term" value="F:transmembrane signaling receptor activity"/>
    <property type="evidence" value="ECO:0007669"/>
    <property type="project" value="InterPro"/>
</dbReference>
<reference evidence="18" key="1">
    <citation type="submission" date="2023-10" db="EMBL/GenBank/DDBJ databases">
        <title>Genome assembly of Pristionchus species.</title>
        <authorList>
            <person name="Yoshida K."/>
            <person name="Sommer R.J."/>
        </authorList>
    </citation>
    <scope>NUCLEOTIDE SEQUENCE</scope>
    <source>
        <strain evidence="18">RS0144</strain>
    </source>
</reference>
<feature type="transmembrane region" description="Helical" evidence="15">
    <location>
        <begin position="322"/>
        <end position="344"/>
    </location>
</feature>
<evidence type="ECO:0000256" key="8">
    <source>
        <dbReference type="ARBA" id="ARBA00023157"/>
    </source>
</evidence>
<keyword evidence="12" id="KW-1071">Ligand-gated ion channel</keyword>
<feature type="transmembrane region" description="Helical" evidence="15">
    <location>
        <begin position="468"/>
        <end position="488"/>
    </location>
</feature>
<evidence type="ECO:0000313" key="18">
    <source>
        <dbReference type="EMBL" id="GMT03404.1"/>
    </source>
</evidence>
<gene>
    <name evidence="18" type="ORF">PENTCL1PPCAC_25578</name>
</gene>
<dbReference type="AlphaFoldDB" id="A0AAV5UAI3"/>
<evidence type="ECO:0000256" key="6">
    <source>
        <dbReference type="ARBA" id="ARBA00023065"/>
    </source>
</evidence>
<keyword evidence="8" id="KW-1015">Disulfide bond</keyword>
<evidence type="ECO:0000256" key="12">
    <source>
        <dbReference type="ARBA" id="ARBA00023286"/>
    </source>
</evidence>
<feature type="signal peptide" evidence="15">
    <location>
        <begin position="1"/>
        <end position="23"/>
    </location>
</feature>
<feature type="domain" description="Neurotransmitter-gated ion-channel ligand-binding" evidence="16">
    <location>
        <begin position="28"/>
        <end position="256"/>
    </location>
</feature>
<keyword evidence="3 15" id="KW-0812">Transmembrane</keyword>
<evidence type="ECO:0000256" key="15">
    <source>
        <dbReference type="RuleBase" id="RU000687"/>
    </source>
</evidence>